<sequence>MYSSRNHNFHGGYQADYHGRLIASKTLKLETKRYYIDVKETDRFMFLKLTEIETGGRKSKITLDLQSAADFHFMLTEFNEFYTNLGPRTSNAGRRDEMAPLKSDSFTSKDRKIFLDLKENKWGRFLKVTMTVSLGREKHKLIIPAQGMTELIDAFTELLREADAKIKKGDLDKEKKKNDVDEEGEDRSADDNKDSRSNVDRDEKRDGEENEEREGKRKRDVVSSSEQSAGGSNDDNRNDKKVKKSHLSYGDQYLEVNVNKNSRGTFLRITEVNDNIEKSVSVPQEFWMNFLKKLKKSINDNNVDAINNNNNNINDIDQQQQQEYYDKQQQHYDQQSNTVFESLNSIDLVNINE</sequence>
<dbReference type="PANTHER" id="PTHR12611">
    <property type="entry name" value="PUR-TRANSCRIPTIONAL ACTIVATOR"/>
    <property type="match status" value="1"/>
</dbReference>
<dbReference type="EMBL" id="AMQM01007028">
    <property type="status" value="NOT_ANNOTATED_CDS"/>
    <property type="molecule type" value="Genomic_DNA"/>
</dbReference>
<feature type="region of interest" description="Disordered" evidence="3">
    <location>
        <begin position="172"/>
        <end position="245"/>
    </location>
</feature>
<dbReference type="AlphaFoldDB" id="T1EDC4"/>
<dbReference type="FunFam" id="3.30.2450.30:FF:000003">
    <property type="entry name" value="Histone acetyltransferase"/>
    <property type="match status" value="1"/>
</dbReference>
<evidence type="ECO:0000256" key="2">
    <source>
        <dbReference type="ARBA" id="ARBA00023125"/>
    </source>
</evidence>
<organism evidence="5 6">
    <name type="scientific">Helobdella robusta</name>
    <name type="common">Californian leech</name>
    <dbReference type="NCBI Taxonomy" id="6412"/>
    <lineage>
        <taxon>Eukaryota</taxon>
        <taxon>Metazoa</taxon>
        <taxon>Spiralia</taxon>
        <taxon>Lophotrochozoa</taxon>
        <taxon>Annelida</taxon>
        <taxon>Clitellata</taxon>
        <taxon>Hirudinea</taxon>
        <taxon>Rhynchobdellida</taxon>
        <taxon>Glossiphoniidae</taxon>
        <taxon>Helobdella</taxon>
    </lineage>
</organism>
<dbReference type="GeneID" id="20194576"/>
<evidence type="ECO:0000313" key="5">
    <source>
        <dbReference type="EnsemblMetazoa" id="HelroP102849"/>
    </source>
</evidence>
<dbReference type="PANTHER" id="PTHR12611:SF0">
    <property type="entry name" value="PURINE-RICH BINDING PROTEIN-ALPHA, ISOFORM B"/>
    <property type="match status" value="1"/>
</dbReference>
<name>T1EDC4_HELRO</name>
<dbReference type="Gene3D" id="3.10.450.700">
    <property type="match status" value="1"/>
</dbReference>
<reference evidence="4 6" key="2">
    <citation type="journal article" date="2013" name="Nature">
        <title>Insights into bilaterian evolution from three spiralian genomes.</title>
        <authorList>
            <person name="Simakov O."/>
            <person name="Marletaz F."/>
            <person name="Cho S.J."/>
            <person name="Edsinger-Gonzales E."/>
            <person name="Havlak P."/>
            <person name="Hellsten U."/>
            <person name="Kuo D.H."/>
            <person name="Larsson T."/>
            <person name="Lv J."/>
            <person name="Arendt D."/>
            <person name="Savage R."/>
            <person name="Osoegawa K."/>
            <person name="de Jong P."/>
            <person name="Grimwood J."/>
            <person name="Chapman J.A."/>
            <person name="Shapiro H."/>
            <person name="Aerts A."/>
            <person name="Otillar R.P."/>
            <person name="Terry A.Y."/>
            <person name="Boore J.L."/>
            <person name="Grigoriev I.V."/>
            <person name="Lindberg D.R."/>
            <person name="Seaver E.C."/>
            <person name="Weisblat D.A."/>
            <person name="Putnam N.H."/>
            <person name="Rokhsar D.S."/>
        </authorList>
    </citation>
    <scope>NUCLEOTIDE SEQUENCE</scope>
</reference>
<gene>
    <name evidence="5" type="primary">20194576</name>
    <name evidence="4" type="ORF">HELRODRAFT_102849</name>
</gene>
<reference evidence="6" key="1">
    <citation type="submission" date="2012-12" db="EMBL/GenBank/DDBJ databases">
        <authorList>
            <person name="Hellsten U."/>
            <person name="Grimwood J."/>
            <person name="Chapman J.A."/>
            <person name="Shapiro H."/>
            <person name="Aerts A."/>
            <person name="Otillar R.P."/>
            <person name="Terry A.Y."/>
            <person name="Boore J.L."/>
            <person name="Simakov O."/>
            <person name="Marletaz F."/>
            <person name="Cho S.-J."/>
            <person name="Edsinger-Gonzales E."/>
            <person name="Havlak P."/>
            <person name="Kuo D.-H."/>
            <person name="Larsson T."/>
            <person name="Lv J."/>
            <person name="Arendt D."/>
            <person name="Savage R."/>
            <person name="Osoegawa K."/>
            <person name="de Jong P."/>
            <person name="Lindberg D.R."/>
            <person name="Seaver E.C."/>
            <person name="Weisblat D.A."/>
            <person name="Putnam N.H."/>
            <person name="Grigoriev I.V."/>
            <person name="Rokhsar D.S."/>
        </authorList>
    </citation>
    <scope>NUCLEOTIDE SEQUENCE</scope>
</reference>
<accession>T1EDC4</accession>
<proteinExistence type="inferred from homology"/>
<comment type="similarity">
    <text evidence="1">Belongs to the PUR DNA-binding protein family.</text>
</comment>
<dbReference type="EMBL" id="KB097552">
    <property type="protein sequence ID" value="ESN95030.1"/>
    <property type="molecule type" value="Genomic_DNA"/>
</dbReference>
<keyword evidence="2" id="KW-0238">DNA-binding</keyword>
<evidence type="ECO:0000313" key="4">
    <source>
        <dbReference type="EMBL" id="ESN95030.1"/>
    </source>
</evidence>
<dbReference type="Pfam" id="PF04845">
    <property type="entry name" value="PurA"/>
    <property type="match status" value="2"/>
</dbReference>
<dbReference type="HOGENOM" id="CLU_785913_0_0_1"/>
<evidence type="ECO:0000256" key="3">
    <source>
        <dbReference type="SAM" id="MobiDB-lite"/>
    </source>
</evidence>
<feature type="compositionally biased region" description="Polar residues" evidence="3">
    <location>
        <begin position="222"/>
        <end position="231"/>
    </location>
</feature>
<dbReference type="GO" id="GO:0000977">
    <property type="term" value="F:RNA polymerase II transcription regulatory region sequence-specific DNA binding"/>
    <property type="evidence" value="ECO:0000318"/>
    <property type="project" value="GO_Central"/>
</dbReference>
<dbReference type="SMART" id="SM00712">
    <property type="entry name" value="PUR"/>
    <property type="match status" value="2"/>
</dbReference>
<dbReference type="GO" id="GO:0032422">
    <property type="term" value="F:purine-rich negative regulatory element binding"/>
    <property type="evidence" value="ECO:0000318"/>
    <property type="project" value="GO_Central"/>
</dbReference>
<evidence type="ECO:0000256" key="1">
    <source>
        <dbReference type="ARBA" id="ARBA00009251"/>
    </source>
</evidence>
<dbReference type="EnsemblMetazoa" id="HelroT102849">
    <property type="protein sequence ID" value="HelroP102849"/>
    <property type="gene ID" value="HelroG102849"/>
</dbReference>
<keyword evidence="6" id="KW-1185">Reference proteome</keyword>
<dbReference type="GO" id="GO:0005634">
    <property type="term" value="C:nucleus"/>
    <property type="evidence" value="ECO:0000318"/>
    <property type="project" value="GO_Central"/>
</dbReference>
<dbReference type="OrthoDB" id="523901at2759"/>
<feature type="compositionally biased region" description="Basic and acidic residues" evidence="3">
    <location>
        <begin position="186"/>
        <end position="221"/>
    </location>
</feature>
<dbReference type="InterPro" id="IPR006628">
    <property type="entry name" value="PUR-bd_fam"/>
</dbReference>
<dbReference type="InParanoid" id="T1EDC4"/>
<protein>
    <submittedName>
        <fullName evidence="4 5">Uncharacterized protein</fullName>
    </submittedName>
</protein>
<dbReference type="Proteomes" id="UP000015101">
    <property type="component" value="Unassembled WGS sequence"/>
</dbReference>
<dbReference type="RefSeq" id="XP_009026922.1">
    <property type="nucleotide sequence ID" value="XM_009028674.1"/>
</dbReference>
<reference evidence="5" key="3">
    <citation type="submission" date="2015-06" db="UniProtKB">
        <authorList>
            <consortium name="EnsemblMetazoa"/>
        </authorList>
    </citation>
    <scope>IDENTIFICATION</scope>
</reference>
<dbReference type="GO" id="GO:0000981">
    <property type="term" value="F:DNA-binding transcription factor activity, RNA polymerase II-specific"/>
    <property type="evidence" value="ECO:0000318"/>
    <property type="project" value="GO_Central"/>
</dbReference>
<dbReference type="CTD" id="20194576"/>
<dbReference type="Gene3D" id="3.30.2450.30">
    <property type="match status" value="1"/>
</dbReference>
<dbReference type="eggNOG" id="KOG3074">
    <property type="taxonomic scope" value="Eukaryota"/>
</dbReference>
<dbReference type="KEGG" id="hro:HELRODRAFT_102849"/>
<evidence type="ECO:0000313" key="6">
    <source>
        <dbReference type="Proteomes" id="UP000015101"/>
    </source>
</evidence>
<dbReference type="GO" id="GO:0006357">
    <property type="term" value="P:regulation of transcription by RNA polymerase II"/>
    <property type="evidence" value="ECO:0000318"/>
    <property type="project" value="GO_Central"/>
</dbReference>